<dbReference type="InterPro" id="IPR052209">
    <property type="entry name" value="CbiZ"/>
</dbReference>
<proteinExistence type="predicted"/>
<dbReference type="PANTHER" id="PTHR35336:SF5">
    <property type="entry name" value="ADENOSYLCOBINAMIDE AMIDOHYDROLASE"/>
    <property type="match status" value="1"/>
</dbReference>
<keyword evidence="1" id="KW-0378">Hydrolase</keyword>
<evidence type="ECO:0000313" key="2">
    <source>
        <dbReference type="Proteomes" id="UP000241118"/>
    </source>
</evidence>
<dbReference type="EMBL" id="PYAX01000016">
    <property type="protein sequence ID" value="PSL52005.1"/>
    <property type="molecule type" value="Genomic_DNA"/>
</dbReference>
<name>A0A2P8I0M3_SACCR</name>
<accession>A0A2P8I0M3</accession>
<keyword evidence="2" id="KW-1185">Reference proteome</keyword>
<dbReference type="Proteomes" id="UP000241118">
    <property type="component" value="Unassembled WGS sequence"/>
</dbReference>
<dbReference type="Pfam" id="PF01955">
    <property type="entry name" value="CbiZ"/>
    <property type="match status" value="1"/>
</dbReference>
<dbReference type="AlphaFoldDB" id="A0A2P8I0M3"/>
<gene>
    <name evidence="1" type="ORF">B0I31_11681</name>
</gene>
<reference evidence="1 2" key="1">
    <citation type="submission" date="2018-03" db="EMBL/GenBank/DDBJ databases">
        <title>Genomic Encyclopedia of Type Strains, Phase III (KMG-III): the genomes of soil and plant-associated and newly described type strains.</title>
        <authorList>
            <person name="Whitman W."/>
        </authorList>
    </citation>
    <scope>NUCLEOTIDE SEQUENCE [LARGE SCALE GENOMIC DNA]</scope>
    <source>
        <strain evidence="1 2">CGMCC 4.7097</strain>
    </source>
</reference>
<evidence type="ECO:0000313" key="1">
    <source>
        <dbReference type="EMBL" id="PSL52005.1"/>
    </source>
</evidence>
<sequence>MNPEPPVVTPEPHVVTPSLHLAAGSPLLLWRPDRPWLAISSAVHGGGIGEREWVLNATVGSDYRRDDPGDHVAELAAACGLTGTGTGLLTALDVRRQVTTTDRGVTVTATTRIGAHCTWAAGDEELAWLPGTINVVAWLPLRLTPAALVNAVATVAEAKAQALREAGLPGTGTPTDATILLCPTTDPFDRYGGPRSVYGSRLARAVHACVSAGLRTSPMS</sequence>
<organism evidence="1 2">
    <name type="scientific">Saccharothrix carnea</name>
    <dbReference type="NCBI Taxonomy" id="1280637"/>
    <lineage>
        <taxon>Bacteria</taxon>
        <taxon>Bacillati</taxon>
        <taxon>Actinomycetota</taxon>
        <taxon>Actinomycetes</taxon>
        <taxon>Pseudonocardiales</taxon>
        <taxon>Pseudonocardiaceae</taxon>
        <taxon>Saccharothrix</taxon>
    </lineage>
</organism>
<protein>
    <submittedName>
        <fullName evidence="1">Adenosylcobinamide amidohydrolase</fullName>
    </submittedName>
</protein>
<dbReference type="GO" id="GO:0016787">
    <property type="term" value="F:hydrolase activity"/>
    <property type="evidence" value="ECO:0007669"/>
    <property type="project" value="UniProtKB-KW"/>
</dbReference>
<dbReference type="InterPro" id="IPR002808">
    <property type="entry name" value="AdoCbi_amidolase"/>
</dbReference>
<comment type="caution">
    <text evidence="1">The sequence shown here is derived from an EMBL/GenBank/DDBJ whole genome shotgun (WGS) entry which is preliminary data.</text>
</comment>
<dbReference type="RefSeq" id="WP_245950615.1">
    <property type="nucleotide sequence ID" value="NZ_PYAX01000016.1"/>
</dbReference>
<dbReference type="PANTHER" id="PTHR35336">
    <property type="entry name" value="ADENOSYLCOBINAMIDE AMIDOHYDROLASE"/>
    <property type="match status" value="1"/>
</dbReference>